<proteinExistence type="predicted"/>
<evidence type="ECO:0000313" key="1">
    <source>
        <dbReference type="EMBL" id="CAE4570139.1"/>
    </source>
</evidence>
<gene>
    <name evidence="1" type="ORF">AMON00008_LOCUS9758</name>
</gene>
<reference evidence="1" key="1">
    <citation type="submission" date="2021-01" db="EMBL/GenBank/DDBJ databases">
        <authorList>
            <person name="Corre E."/>
            <person name="Pelletier E."/>
            <person name="Niang G."/>
            <person name="Scheremetjew M."/>
            <person name="Finn R."/>
            <person name="Kale V."/>
            <person name="Holt S."/>
            <person name="Cochrane G."/>
            <person name="Meng A."/>
            <person name="Brown T."/>
            <person name="Cohen L."/>
        </authorList>
    </citation>
    <scope>NUCLEOTIDE SEQUENCE</scope>
    <source>
        <strain evidence="1">CCMP3105</strain>
    </source>
</reference>
<sequence length="499" mass="51962">MVGLATVCGVDLIARHLIEYGASVGFKLLRAGALSGFSSQEIYDTAIVGVRSTVPPVPSQASGLSWAEAKMLTLERDSADEVLVRLLPGANPDVLLSAAAARNFGTTCALLAERGADIHFVEVRRGRRRGLVDMAARAAGLDGDWRLVAWLLRCGARPEAPTGVIFSPLRRGEISLARQLVQLGVRPCKSGLVSLLCDVCAHGATEAAAMLIDELDVPVNALNARDGDSCTDRALAWHCWDTAEWLVVAKGGIPAKPDSALGHLLDASGDPVAARVLGVMRAKGLLGTHSLLEAAVQRGDLALVEELLAASPSAGRSPPASPGRGSRQLPLVDLALCHGHLYVAAALLRHGLRAHDPARARADVSLHAGGSRHRAAAEILALLPPAPPAEPMLPAPASGCWSSTFGHGYVEPEDDSTPAFSTASGDTVFGVFEGLLPPEHAKPSGAAIAAHQAPVASLAFPSSGQELQMRAFARGRTKSSRGRMQTAGPSLALCFSPAR</sequence>
<accession>A0A7S4Q284</accession>
<dbReference type="Gene3D" id="1.25.40.20">
    <property type="entry name" value="Ankyrin repeat-containing domain"/>
    <property type="match status" value="1"/>
</dbReference>
<name>A0A7S4Q284_9DINO</name>
<organism evidence="1">
    <name type="scientific">Alexandrium monilatum</name>
    <dbReference type="NCBI Taxonomy" id="311494"/>
    <lineage>
        <taxon>Eukaryota</taxon>
        <taxon>Sar</taxon>
        <taxon>Alveolata</taxon>
        <taxon>Dinophyceae</taxon>
        <taxon>Gonyaulacales</taxon>
        <taxon>Pyrocystaceae</taxon>
        <taxon>Alexandrium</taxon>
    </lineage>
</organism>
<dbReference type="SUPFAM" id="SSF48403">
    <property type="entry name" value="Ankyrin repeat"/>
    <property type="match status" value="1"/>
</dbReference>
<dbReference type="InterPro" id="IPR036770">
    <property type="entry name" value="Ankyrin_rpt-contain_sf"/>
</dbReference>
<protein>
    <submittedName>
        <fullName evidence="1">Uncharacterized protein</fullName>
    </submittedName>
</protein>
<dbReference type="AlphaFoldDB" id="A0A7S4Q284"/>
<dbReference type="EMBL" id="HBNR01014983">
    <property type="protein sequence ID" value="CAE4570139.1"/>
    <property type="molecule type" value="Transcribed_RNA"/>
</dbReference>